<protein>
    <submittedName>
        <fullName evidence="1">Uncharacterized protein</fullName>
    </submittedName>
</protein>
<sequence length="58" mass="6547">MYSQNSQGKASKGAVQLKNSNGRLQLVFSHPIVTQTEEIIATAKEVRRQKARHPQWLS</sequence>
<dbReference type="GeneID" id="83683699"/>
<dbReference type="Proteomes" id="UP001159370">
    <property type="component" value="Unassembled WGS sequence"/>
</dbReference>
<gene>
    <name evidence="1" type="ORF">NWP23_04560</name>
</gene>
<dbReference type="AlphaFoldDB" id="A0AA43GWU5"/>
<comment type="caution">
    <text evidence="1">The sequence shown here is derived from an EMBL/GenBank/DDBJ whole genome shotgun (WGS) entry which is preliminary data.</text>
</comment>
<evidence type="ECO:0000313" key="1">
    <source>
        <dbReference type="EMBL" id="MDH6063069.1"/>
    </source>
</evidence>
<proteinExistence type="predicted"/>
<evidence type="ECO:0000313" key="2">
    <source>
        <dbReference type="Proteomes" id="UP001159370"/>
    </source>
</evidence>
<dbReference type="RefSeq" id="WP_280649663.1">
    <property type="nucleotide sequence ID" value="NZ_JANQDL010000037.1"/>
</dbReference>
<accession>A0AA43GWU5</accession>
<organism evidence="1 2">
    <name type="scientific">Umezakia ovalisporum FSS-62</name>
    <dbReference type="NCBI Taxonomy" id="2971776"/>
    <lineage>
        <taxon>Bacteria</taxon>
        <taxon>Bacillati</taxon>
        <taxon>Cyanobacteriota</taxon>
        <taxon>Cyanophyceae</taxon>
        <taxon>Nostocales</taxon>
        <taxon>Nodulariaceae</taxon>
        <taxon>Umezakia</taxon>
    </lineage>
</organism>
<dbReference type="EMBL" id="JANQDL010000037">
    <property type="protein sequence ID" value="MDH6063069.1"/>
    <property type="molecule type" value="Genomic_DNA"/>
</dbReference>
<name>A0AA43GWU5_9CYAN</name>
<reference evidence="1 2" key="1">
    <citation type="journal article" date="2023" name="J. Phycol.">
        <title>Chrysosporum ovalisporum is synonymous with the true-branching cyanobacterium Umezakia natans (Nostocales/Aphanizomenonaceae).</title>
        <authorList>
            <person name="McGregor G.B."/>
            <person name="Sendall B.C."/>
            <person name="Niiyama Y."/>
            <person name="Tuji A."/>
            <person name="Willis A."/>
        </authorList>
    </citation>
    <scope>NUCLEOTIDE SEQUENCE [LARGE SCALE GENOMIC DNA]</scope>
    <source>
        <strain evidence="1 2">FSS-62</strain>
    </source>
</reference>